<comment type="caution">
    <text evidence="2">The sequence shown here is derived from an EMBL/GenBank/DDBJ whole genome shotgun (WGS) entry which is preliminary data.</text>
</comment>
<dbReference type="GO" id="GO:0016853">
    <property type="term" value="F:isomerase activity"/>
    <property type="evidence" value="ECO:0007669"/>
    <property type="project" value="UniProtKB-KW"/>
</dbReference>
<dbReference type="InterPro" id="IPR036237">
    <property type="entry name" value="Xyl_isomerase-like_sf"/>
</dbReference>
<reference evidence="2 3" key="1">
    <citation type="journal article" date="2017" name="Antonie Van Leeuwenhoek">
        <title>Phylogenomic resolution of the bacterial genus Pantoea and its relationship with Erwinia and Tatumella.</title>
        <authorList>
            <person name="Palmer M."/>
            <person name="Steenkamp E.T."/>
            <person name="Coetzee M.P."/>
            <person name="Chan W.Y."/>
            <person name="van Zyl E."/>
            <person name="De Maayer P."/>
            <person name="Coutinho T.A."/>
            <person name="Blom J."/>
            <person name="Smits T.H."/>
            <person name="Duffy B."/>
            <person name="Venter S.N."/>
        </authorList>
    </citation>
    <scope>NUCLEOTIDE SEQUENCE [LARGE SCALE GENOMIC DNA]</scope>
    <source>
        <strain evidence="2 3">LMG 2657</strain>
    </source>
</reference>
<dbReference type="EMBL" id="MLJI01000001">
    <property type="protein sequence ID" value="ORM95418.1"/>
    <property type="molecule type" value="Genomic_DNA"/>
</dbReference>
<keyword evidence="2" id="KW-0413">Isomerase</keyword>
<dbReference type="OrthoDB" id="9780241at2"/>
<dbReference type="PANTHER" id="PTHR12110">
    <property type="entry name" value="HYDROXYPYRUVATE ISOMERASE"/>
    <property type="match status" value="1"/>
</dbReference>
<protein>
    <submittedName>
        <fullName evidence="2">Xylose isomerase</fullName>
    </submittedName>
</protein>
<dbReference type="InterPro" id="IPR013022">
    <property type="entry name" value="Xyl_isomerase-like_TIM-brl"/>
</dbReference>
<dbReference type="RefSeq" id="WP_084877714.1">
    <property type="nucleotide sequence ID" value="NZ_JAGGMY010000001.1"/>
</dbReference>
<sequence length="271" mass="30434">MSSHPKFLNLVLLNGEPEQKLRAARAAGFDQVEIWREDVQASAQGTLALAQLAAEQQLRFTNLQVLRDFTGAPDRERLQKREELRQFIQIAQALGCDTIQAPATTREDCLAERIDEDLRWMASEAARHKMRIMYEPMAWCSVDNTLPLAWERLQRLDQPNIGLVVDLFHICALGGDAAQLDGIPADRIYEVQLCDMAVLPPQNKDAIIDMARHQRLLPGDGIIEVERFVDKLKSAGYNGPVGIEVFNDALKAQPPAVAAQQAWAALNRYWP</sequence>
<evidence type="ECO:0000313" key="3">
    <source>
        <dbReference type="Proteomes" id="UP000193749"/>
    </source>
</evidence>
<gene>
    <name evidence="2" type="ORF">HA50_19530</name>
</gene>
<dbReference type="Pfam" id="PF01261">
    <property type="entry name" value="AP_endonuc_2"/>
    <property type="match status" value="1"/>
</dbReference>
<name>A0A1X1EZG4_PANCY</name>
<dbReference type="Gene3D" id="3.20.20.150">
    <property type="entry name" value="Divalent-metal-dependent TIM barrel enzymes"/>
    <property type="match status" value="1"/>
</dbReference>
<evidence type="ECO:0000313" key="2">
    <source>
        <dbReference type="EMBL" id="ORM95418.1"/>
    </source>
</evidence>
<dbReference type="PANTHER" id="PTHR12110:SF21">
    <property type="entry name" value="XYLOSE ISOMERASE-LIKE TIM BARREL DOMAIN-CONTAINING PROTEIN"/>
    <property type="match status" value="1"/>
</dbReference>
<proteinExistence type="predicted"/>
<dbReference type="InterPro" id="IPR050312">
    <property type="entry name" value="IolE/XylAMocC-like"/>
</dbReference>
<evidence type="ECO:0000259" key="1">
    <source>
        <dbReference type="Pfam" id="PF01261"/>
    </source>
</evidence>
<dbReference type="STRING" id="55209.HA50_19530"/>
<accession>A0A1X1EZG4</accession>
<dbReference type="Proteomes" id="UP000193749">
    <property type="component" value="Unassembled WGS sequence"/>
</dbReference>
<keyword evidence="3" id="KW-1185">Reference proteome</keyword>
<dbReference type="AlphaFoldDB" id="A0A1X1EZG4"/>
<dbReference type="SUPFAM" id="SSF51658">
    <property type="entry name" value="Xylose isomerase-like"/>
    <property type="match status" value="1"/>
</dbReference>
<feature type="domain" description="Xylose isomerase-like TIM barrel" evidence="1">
    <location>
        <begin position="21"/>
        <end position="261"/>
    </location>
</feature>
<organism evidence="2 3">
    <name type="scientific">Pantoea cypripedii</name>
    <name type="common">Pectobacterium cypripedii</name>
    <name type="synonym">Erwinia cypripedii</name>
    <dbReference type="NCBI Taxonomy" id="55209"/>
    <lineage>
        <taxon>Bacteria</taxon>
        <taxon>Pseudomonadati</taxon>
        <taxon>Pseudomonadota</taxon>
        <taxon>Gammaproteobacteria</taxon>
        <taxon>Enterobacterales</taxon>
        <taxon>Erwiniaceae</taxon>
        <taxon>Pantoea</taxon>
    </lineage>
</organism>